<gene>
    <name evidence="1" type="ORF">LSH36_121g10037</name>
</gene>
<dbReference type="EMBL" id="JAODUP010000121">
    <property type="protein sequence ID" value="KAK2161117.1"/>
    <property type="molecule type" value="Genomic_DNA"/>
</dbReference>
<evidence type="ECO:0000313" key="1">
    <source>
        <dbReference type="EMBL" id="KAK2161117.1"/>
    </source>
</evidence>
<dbReference type="AlphaFoldDB" id="A0AAD9JXV0"/>
<feature type="non-terminal residue" evidence="1">
    <location>
        <position position="1"/>
    </location>
</feature>
<sequence length="78" mass="9179">QTTLPANLWFCFIHYQSQTKEERRTSLRVELPALCHSGDCLMFNRCLFTGLVLSNHIRYDASYYFIAGIRVLCQDWCI</sequence>
<dbReference type="Proteomes" id="UP001208570">
    <property type="component" value="Unassembled WGS sequence"/>
</dbReference>
<name>A0AAD9JXV0_9ANNE</name>
<evidence type="ECO:0000313" key="2">
    <source>
        <dbReference type="Proteomes" id="UP001208570"/>
    </source>
</evidence>
<reference evidence="1" key="1">
    <citation type="journal article" date="2023" name="Mol. Biol. Evol.">
        <title>Third-Generation Sequencing Reveals the Adaptive Role of the Epigenome in Three Deep-Sea Polychaetes.</title>
        <authorList>
            <person name="Perez M."/>
            <person name="Aroh O."/>
            <person name="Sun Y."/>
            <person name="Lan Y."/>
            <person name="Juniper S.K."/>
            <person name="Young C.R."/>
            <person name="Angers B."/>
            <person name="Qian P.Y."/>
        </authorList>
    </citation>
    <scope>NUCLEOTIDE SEQUENCE</scope>
    <source>
        <strain evidence="1">P08H-3</strain>
    </source>
</reference>
<accession>A0AAD9JXV0</accession>
<proteinExistence type="predicted"/>
<keyword evidence="2" id="KW-1185">Reference proteome</keyword>
<protein>
    <submittedName>
        <fullName evidence="1">Uncharacterized protein</fullName>
    </submittedName>
</protein>
<comment type="caution">
    <text evidence="1">The sequence shown here is derived from an EMBL/GenBank/DDBJ whole genome shotgun (WGS) entry which is preliminary data.</text>
</comment>
<organism evidence="1 2">
    <name type="scientific">Paralvinella palmiformis</name>
    <dbReference type="NCBI Taxonomy" id="53620"/>
    <lineage>
        <taxon>Eukaryota</taxon>
        <taxon>Metazoa</taxon>
        <taxon>Spiralia</taxon>
        <taxon>Lophotrochozoa</taxon>
        <taxon>Annelida</taxon>
        <taxon>Polychaeta</taxon>
        <taxon>Sedentaria</taxon>
        <taxon>Canalipalpata</taxon>
        <taxon>Terebellida</taxon>
        <taxon>Terebelliformia</taxon>
        <taxon>Alvinellidae</taxon>
        <taxon>Paralvinella</taxon>
    </lineage>
</organism>